<dbReference type="NCBIfam" id="TIGR02893">
    <property type="entry name" value="spore_yabQ"/>
    <property type="match status" value="1"/>
</dbReference>
<feature type="transmembrane region" description="Helical" evidence="1">
    <location>
        <begin position="6"/>
        <end position="27"/>
    </location>
</feature>
<proteinExistence type="predicted"/>
<reference evidence="3" key="1">
    <citation type="submission" date="2018-10" db="EMBL/GenBank/DDBJ databases">
        <title>FDA dAtabase for Regulatory Grade micrObial Sequences (FDA-ARGOS): Supporting development and validation of Infectious Disease Dx tests.</title>
        <authorList>
            <person name="Minogue T."/>
            <person name="Wolcott M."/>
            <person name="Wasieloski L."/>
            <person name="Aguilar W."/>
            <person name="Moore D."/>
            <person name="Tallon L."/>
            <person name="Sadzewicz L."/>
            <person name="Sengamalay N."/>
            <person name="Ott S."/>
            <person name="Godinez A."/>
            <person name="Nagaraj S."/>
            <person name="Vavikolanu K."/>
            <person name="Vyas G."/>
            <person name="Nadendla S."/>
            <person name="George J."/>
            <person name="Sichtig H."/>
        </authorList>
    </citation>
    <scope>NUCLEOTIDE SEQUENCE [LARGE SCALE GENOMIC DNA]</scope>
    <source>
        <strain evidence="3">FDAARGOS_343</strain>
    </source>
</reference>
<sequence length="208" mass="24403">MTLSTQFMTMLAMVGMGLFFGISLDTYQFFLKRAERKRIIVFFHDLLFWVLQALLMFYVLFLVNQGEIRIYLVLALLLGFATYQALLKSIYLSFLKLIISLSVRFYQLTVKLVVNLIYKPIKTLILFLVSVVIFLLKGLMALVNGVIRVLRFILKVVLLPLKWLLSLIWLVLPKKVKLNVDKYSGKLAGYYTMIKKYVKEWIKNRKKQ</sequence>
<feature type="transmembrane region" description="Helical" evidence="1">
    <location>
        <begin position="152"/>
        <end position="172"/>
    </location>
</feature>
<dbReference type="Pfam" id="PF09578">
    <property type="entry name" value="Spore_YabQ"/>
    <property type="match status" value="1"/>
</dbReference>
<protein>
    <submittedName>
        <fullName evidence="2">Spore cortex biosynthesis protein YabQ</fullName>
    </submittedName>
</protein>
<evidence type="ECO:0000313" key="2">
    <source>
        <dbReference type="EMBL" id="TRZ36424.1"/>
    </source>
</evidence>
<feature type="transmembrane region" description="Helical" evidence="1">
    <location>
        <begin position="68"/>
        <end position="87"/>
    </location>
</feature>
<name>A0A553SHF5_NIACI</name>
<dbReference type="RefSeq" id="WP_185764871.1">
    <property type="nucleotide sequence ID" value="NZ_RIBP01000004.1"/>
</dbReference>
<keyword evidence="1" id="KW-0472">Membrane</keyword>
<keyword evidence="1" id="KW-1133">Transmembrane helix</keyword>
<keyword evidence="1" id="KW-0812">Transmembrane</keyword>
<evidence type="ECO:0000256" key="1">
    <source>
        <dbReference type="SAM" id="Phobius"/>
    </source>
</evidence>
<comment type="caution">
    <text evidence="2">The sequence shown here is derived from an EMBL/GenBank/DDBJ whole genome shotgun (WGS) entry which is preliminary data.</text>
</comment>
<dbReference type="EMBL" id="RIBP01000004">
    <property type="protein sequence ID" value="TRZ36424.1"/>
    <property type="molecule type" value="Genomic_DNA"/>
</dbReference>
<gene>
    <name evidence="2" type="primary">yabQ</name>
    <name evidence="2" type="ORF">CEQ21_12840</name>
</gene>
<evidence type="ECO:0000313" key="3">
    <source>
        <dbReference type="Proteomes" id="UP000319837"/>
    </source>
</evidence>
<dbReference type="InterPro" id="IPR019074">
    <property type="entry name" value="YabQ"/>
</dbReference>
<dbReference type="AlphaFoldDB" id="A0A553SHF5"/>
<dbReference type="Proteomes" id="UP000319837">
    <property type="component" value="Unassembled WGS sequence"/>
</dbReference>
<feature type="transmembrane region" description="Helical" evidence="1">
    <location>
        <begin position="124"/>
        <end position="145"/>
    </location>
</feature>
<organism evidence="2 3">
    <name type="scientific">Niallia circulans</name>
    <name type="common">Bacillus circulans</name>
    <dbReference type="NCBI Taxonomy" id="1397"/>
    <lineage>
        <taxon>Bacteria</taxon>
        <taxon>Bacillati</taxon>
        <taxon>Bacillota</taxon>
        <taxon>Bacilli</taxon>
        <taxon>Bacillales</taxon>
        <taxon>Bacillaceae</taxon>
        <taxon>Niallia</taxon>
    </lineage>
</organism>
<feature type="transmembrane region" description="Helical" evidence="1">
    <location>
        <begin position="39"/>
        <end position="62"/>
    </location>
</feature>
<accession>A0A553SHF5</accession>